<sequence>MPDIETRLADIERRIARMIQTGVIVAADYDAARVRVAIDARTSPWLPWATRRAGPDVDWWAPEVGEQVDLLCPNGEMNGARVIPAFYSDQVPAPANSPAIRLIRFANGTEIVHDRETNRLSIDTPDDIDLTVGGNVTAAVAGNVTETVAGSADLTVQGPASVTAPSGLTITAPLTRVNGALTVTGLLTYSGGLSGSGGSGAAAKIDGDVQSTGRMDADGDVTAGGTSLQQHTHPGDSGGTTGGPK</sequence>
<name>A0A423PRV3_9GAMM</name>
<dbReference type="Proteomes" id="UP000285123">
    <property type="component" value="Unassembled WGS sequence"/>
</dbReference>
<feature type="region of interest" description="Disordered" evidence="1">
    <location>
        <begin position="195"/>
        <end position="245"/>
    </location>
</feature>
<dbReference type="NCBIfam" id="TIGR01644">
    <property type="entry name" value="phage_P2_V"/>
    <property type="match status" value="1"/>
</dbReference>
<dbReference type="AlphaFoldDB" id="A0A423PRV3"/>
<dbReference type="EMBL" id="AYKF01000088">
    <property type="protein sequence ID" value="ROO28282.1"/>
    <property type="molecule type" value="Genomic_DNA"/>
</dbReference>
<dbReference type="SUPFAM" id="SSF69349">
    <property type="entry name" value="Phage fibre proteins"/>
    <property type="match status" value="1"/>
</dbReference>
<dbReference type="Gene3D" id="6.20.150.10">
    <property type="match status" value="1"/>
</dbReference>
<comment type="caution">
    <text evidence="3">The sequence shown here is derived from an EMBL/GenBank/DDBJ whole genome shotgun (WGS) entry which is preliminary data.</text>
</comment>
<feature type="domain" description="Gp5/Type VI secretion system Vgr protein OB-fold" evidence="2">
    <location>
        <begin position="20"/>
        <end position="87"/>
    </location>
</feature>
<protein>
    <recommendedName>
        <fullName evidence="2">Gp5/Type VI secretion system Vgr protein OB-fold domain-containing protein</fullName>
    </recommendedName>
</protein>
<evidence type="ECO:0000313" key="3">
    <source>
        <dbReference type="EMBL" id="ROO28282.1"/>
    </source>
</evidence>
<proteinExistence type="predicted"/>
<dbReference type="InterPro" id="IPR037026">
    <property type="entry name" value="Vgr_OB-fold_dom_sf"/>
</dbReference>
<dbReference type="Gene3D" id="2.40.50.230">
    <property type="entry name" value="Gp5 N-terminal domain"/>
    <property type="match status" value="1"/>
</dbReference>
<dbReference type="InterPro" id="IPR006531">
    <property type="entry name" value="Gp5/Vgr_OB"/>
</dbReference>
<evidence type="ECO:0000259" key="2">
    <source>
        <dbReference type="Pfam" id="PF04717"/>
    </source>
</evidence>
<evidence type="ECO:0000313" key="4">
    <source>
        <dbReference type="Proteomes" id="UP000285123"/>
    </source>
</evidence>
<organism evidence="3 4">
    <name type="scientific">Salinisphaera orenii YIM 95161</name>
    <dbReference type="NCBI Taxonomy" id="1051139"/>
    <lineage>
        <taxon>Bacteria</taxon>
        <taxon>Pseudomonadati</taxon>
        <taxon>Pseudomonadota</taxon>
        <taxon>Gammaproteobacteria</taxon>
        <taxon>Salinisphaerales</taxon>
        <taxon>Salinisphaeraceae</taxon>
        <taxon>Salinisphaera</taxon>
    </lineage>
</organism>
<accession>A0A423PRV3</accession>
<dbReference type="InterPro" id="IPR013046">
    <property type="entry name" value="GpV/Gp45"/>
</dbReference>
<dbReference type="Pfam" id="PF04717">
    <property type="entry name" value="Phage_base_V"/>
    <property type="match status" value="1"/>
</dbReference>
<gene>
    <name evidence="3" type="ORF">SAHL_10855</name>
</gene>
<reference evidence="3 4" key="1">
    <citation type="submission" date="2013-10" db="EMBL/GenBank/DDBJ databases">
        <title>Salinisphaera halophila YIM 95161 Genome Sequencing.</title>
        <authorList>
            <person name="Lai Q."/>
            <person name="Li C."/>
            <person name="Shao Z."/>
        </authorList>
    </citation>
    <scope>NUCLEOTIDE SEQUENCE [LARGE SCALE GENOMIC DNA]</scope>
    <source>
        <strain evidence="3 4">YIM 95161</strain>
    </source>
</reference>
<dbReference type="OrthoDB" id="4931325at2"/>
<evidence type="ECO:0000256" key="1">
    <source>
        <dbReference type="SAM" id="MobiDB-lite"/>
    </source>
</evidence>
<feature type="compositionally biased region" description="Gly residues" evidence="1">
    <location>
        <begin position="236"/>
        <end position="245"/>
    </location>
</feature>
<dbReference type="RefSeq" id="WP_123591426.1">
    <property type="nucleotide sequence ID" value="NZ_AYKF01000088.1"/>
</dbReference>